<feature type="region of interest" description="Disordered" evidence="5">
    <location>
        <begin position="1"/>
        <end position="24"/>
    </location>
</feature>
<dbReference type="InterPro" id="IPR038418">
    <property type="entry name" value="6-PTP_synth/QueD_sf"/>
</dbReference>
<dbReference type="OrthoDB" id="6529at2157"/>
<dbReference type="InterPro" id="IPR007115">
    <property type="entry name" value="6-PTP_synth/QueD"/>
</dbReference>
<dbReference type="AlphaFoldDB" id="A0A6B0T2I2"/>
<keyword evidence="3" id="KW-0862">Zinc</keyword>
<dbReference type="GO" id="GO:0016829">
    <property type="term" value="F:lyase activity"/>
    <property type="evidence" value="ECO:0007669"/>
    <property type="project" value="UniProtKB-KW"/>
</dbReference>
<dbReference type="EMBL" id="WUUT01000004">
    <property type="protein sequence ID" value="MXR52274.1"/>
    <property type="molecule type" value="Genomic_DNA"/>
</dbReference>
<dbReference type="PANTHER" id="PTHR12589:SF7">
    <property type="entry name" value="6-PYRUVOYL TETRAHYDROBIOPTERIN SYNTHASE"/>
    <property type="match status" value="1"/>
</dbReference>
<organism evidence="6 7">
    <name type="scientific">Halovenus carboxidivorans</name>
    <dbReference type="NCBI Taxonomy" id="2692199"/>
    <lineage>
        <taxon>Archaea</taxon>
        <taxon>Methanobacteriati</taxon>
        <taxon>Methanobacteriota</taxon>
        <taxon>Stenosarchaea group</taxon>
        <taxon>Halobacteria</taxon>
        <taxon>Halobacteriales</taxon>
        <taxon>Haloarculaceae</taxon>
        <taxon>Halovenus</taxon>
    </lineage>
</organism>
<comment type="cofactor">
    <cofactor evidence="1">
        <name>Zn(2+)</name>
        <dbReference type="ChEBI" id="CHEBI:29105"/>
    </cofactor>
</comment>
<evidence type="ECO:0000256" key="2">
    <source>
        <dbReference type="ARBA" id="ARBA00022723"/>
    </source>
</evidence>
<protein>
    <submittedName>
        <fullName evidence="6">6-carboxy-5,6,7,8-tetrahydropterin synthase</fullName>
    </submittedName>
</protein>
<dbReference type="PANTHER" id="PTHR12589">
    <property type="entry name" value="PYRUVOYL TETRAHYDROBIOPTERIN SYNTHASE"/>
    <property type="match status" value="1"/>
</dbReference>
<gene>
    <name evidence="6" type="ORF">GRX03_11755</name>
</gene>
<comment type="caution">
    <text evidence="6">The sequence shown here is derived from an EMBL/GenBank/DDBJ whole genome shotgun (WGS) entry which is preliminary data.</text>
</comment>
<evidence type="ECO:0000313" key="6">
    <source>
        <dbReference type="EMBL" id="MXR52274.1"/>
    </source>
</evidence>
<dbReference type="RefSeq" id="WP_159764398.1">
    <property type="nucleotide sequence ID" value="NZ_WUUT01000004.1"/>
</dbReference>
<keyword evidence="4" id="KW-0456">Lyase</keyword>
<evidence type="ECO:0000256" key="3">
    <source>
        <dbReference type="ARBA" id="ARBA00022833"/>
    </source>
</evidence>
<keyword evidence="2" id="KW-0479">Metal-binding</keyword>
<dbReference type="Gene3D" id="3.30.479.10">
    <property type="entry name" value="6-pyruvoyl tetrahydropterin synthase/QueD"/>
    <property type="match status" value="1"/>
</dbReference>
<sequence>MSRGLSSESDGESPLAAAGERTLRIGEDSPIRISTGHRIMHHDGACSRPHGHNFEITVEVTGTLTDEGWVVDKGAVTDVIDEWDHRFIVESGDPLVEAFRQSGDEDGLVVIDQPPTSEVLSVLLERELESRLPENVSAVSATVRETSELCATDASRQ</sequence>
<evidence type="ECO:0000313" key="7">
    <source>
        <dbReference type="Proteomes" id="UP000466535"/>
    </source>
</evidence>
<dbReference type="Proteomes" id="UP000466535">
    <property type="component" value="Unassembled WGS sequence"/>
</dbReference>
<reference evidence="6 7" key="1">
    <citation type="submission" date="2019-12" db="EMBL/GenBank/DDBJ databases">
        <title>Isolation and characterization of three novel carbon monoxide-oxidizing members of Halobacteria from salione crusts and soils.</title>
        <authorList>
            <person name="Myers M.R."/>
            <person name="King G.M."/>
        </authorList>
    </citation>
    <scope>NUCLEOTIDE SEQUENCE [LARGE SCALE GENOMIC DNA]</scope>
    <source>
        <strain evidence="6 7">WSH3</strain>
    </source>
</reference>
<name>A0A6B0T2I2_9EURY</name>
<evidence type="ECO:0000256" key="1">
    <source>
        <dbReference type="ARBA" id="ARBA00001947"/>
    </source>
</evidence>
<dbReference type="Pfam" id="PF01242">
    <property type="entry name" value="PTPS"/>
    <property type="match status" value="1"/>
</dbReference>
<keyword evidence="7" id="KW-1185">Reference proteome</keyword>
<accession>A0A6B0T2I2</accession>
<proteinExistence type="predicted"/>
<dbReference type="SUPFAM" id="SSF55620">
    <property type="entry name" value="Tetrahydrobiopterin biosynthesis enzymes-like"/>
    <property type="match status" value="1"/>
</dbReference>
<evidence type="ECO:0000256" key="5">
    <source>
        <dbReference type="SAM" id="MobiDB-lite"/>
    </source>
</evidence>
<dbReference type="GO" id="GO:0046872">
    <property type="term" value="F:metal ion binding"/>
    <property type="evidence" value="ECO:0007669"/>
    <property type="project" value="UniProtKB-KW"/>
</dbReference>
<evidence type="ECO:0000256" key="4">
    <source>
        <dbReference type="ARBA" id="ARBA00023239"/>
    </source>
</evidence>